<reference evidence="1" key="1">
    <citation type="journal article" date="2019" name="Environ. Microbiol.">
        <title>Fungal ecological strategies reflected in gene transcription - a case study of two litter decomposers.</title>
        <authorList>
            <person name="Barbi F."/>
            <person name="Kohler A."/>
            <person name="Barry K."/>
            <person name="Baskaran P."/>
            <person name="Daum C."/>
            <person name="Fauchery L."/>
            <person name="Ihrmark K."/>
            <person name="Kuo A."/>
            <person name="LaButti K."/>
            <person name="Lipzen A."/>
            <person name="Morin E."/>
            <person name="Grigoriev I.V."/>
            <person name="Henrissat B."/>
            <person name="Lindahl B."/>
            <person name="Martin F."/>
        </authorList>
    </citation>
    <scope>NUCLEOTIDE SEQUENCE</scope>
    <source>
        <strain evidence="1">JB14</strain>
    </source>
</reference>
<sequence>MNFRDWNPKLNVFRLFWKAEIEAYIEAHAALLSSVRQIPQETLAEIFMHFPPTEPPYAVRSFE</sequence>
<proteinExistence type="predicted"/>
<gene>
    <name evidence="1" type="ORF">BT96DRAFT_913051</name>
</gene>
<organism evidence="1 2">
    <name type="scientific">Gymnopus androsaceus JB14</name>
    <dbReference type="NCBI Taxonomy" id="1447944"/>
    <lineage>
        <taxon>Eukaryota</taxon>
        <taxon>Fungi</taxon>
        <taxon>Dikarya</taxon>
        <taxon>Basidiomycota</taxon>
        <taxon>Agaricomycotina</taxon>
        <taxon>Agaricomycetes</taxon>
        <taxon>Agaricomycetidae</taxon>
        <taxon>Agaricales</taxon>
        <taxon>Marasmiineae</taxon>
        <taxon>Omphalotaceae</taxon>
        <taxon>Gymnopus</taxon>
    </lineage>
</organism>
<dbReference type="Proteomes" id="UP000799118">
    <property type="component" value="Unassembled WGS sequence"/>
</dbReference>
<accession>A0A6A4IKM3</accession>
<evidence type="ECO:0000313" key="2">
    <source>
        <dbReference type="Proteomes" id="UP000799118"/>
    </source>
</evidence>
<evidence type="ECO:0008006" key="3">
    <source>
        <dbReference type="Google" id="ProtNLM"/>
    </source>
</evidence>
<keyword evidence="2" id="KW-1185">Reference proteome</keyword>
<dbReference type="EMBL" id="ML769387">
    <property type="protein sequence ID" value="KAE9409467.1"/>
    <property type="molecule type" value="Genomic_DNA"/>
</dbReference>
<dbReference type="AlphaFoldDB" id="A0A6A4IKM3"/>
<evidence type="ECO:0000313" key="1">
    <source>
        <dbReference type="EMBL" id="KAE9409467.1"/>
    </source>
</evidence>
<name>A0A6A4IKM3_9AGAR</name>
<protein>
    <recommendedName>
        <fullName evidence="3">F-box domain-containing protein</fullName>
    </recommendedName>
</protein>
<dbReference type="OrthoDB" id="3365698at2759"/>